<dbReference type="InterPro" id="IPR024607">
    <property type="entry name" value="Sulfatase_CS"/>
</dbReference>
<name>M5UHN5_9BACT</name>
<dbReference type="Proteomes" id="UP000011885">
    <property type="component" value="Unassembled WGS sequence"/>
</dbReference>
<dbReference type="CDD" id="cd16143">
    <property type="entry name" value="ARS_like"/>
    <property type="match status" value="1"/>
</dbReference>
<dbReference type="GO" id="GO:0004065">
    <property type="term" value="F:arylsulfatase activity"/>
    <property type="evidence" value="ECO:0007669"/>
    <property type="project" value="TreeGrafter"/>
</dbReference>
<dbReference type="PANTHER" id="PTHR42693">
    <property type="entry name" value="ARYLSULFATASE FAMILY MEMBER"/>
    <property type="match status" value="1"/>
</dbReference>
<keyword evidence="3" id="KW-0378">Hydrolase</keyword>
<dbReference type="InterPro" id="IPR050738">
    <property type="entry name" value="Sulfatase"/>
</dbReference>
<organism evidence="6 7">
    <name type="scientific">Rhodopirellula sallentina SM41</name>
    <dbReference type="NCBI Taxonomy" id="1263870"/>
    <lineage>
        <taxon>Bacteria</taxon>
        <taxon>Pseudomonadati</taxon>
        <taxon>Planctomycetota</taxon>
        <taxon>Planctomycetia</taxon>
        <taxon>Pirellulales</taxon>
        <taxon>Pirellulaceae</taxon>
        <taxon>Rhodopirellula</taxon>
    </lineage>
</organism>
<dbReference type="GO" id="GO:0046872">
    <property type="term" value="F:metal ion binding"/>
    <property type="evidence" value="ECO:0007669"/>
    <property type="project" value="UniProtKB-KW"/>
</dbReference>
<reference evidence="6 7" key="1">
    <citation type="journal article" date="2013" name="Mar. Genomics">
        <title>Expression of sulfatases in Rhodopirellula baltica and the diversity of sulfatases in the genus Rhodopirellula.</title>
        <authorList>
            <person name="Wegner C.E."/>
            <person name="Richter-Heitmann T."/>
            <person name="Klindworth A."/>
            <person name="Klockow C."/>
            <person name="Richter M."/>
            <person name="Achstetter T."/>
            <person name="Glockner F.O."/>
            <person name="Harder J."/>
        </authorList>
    </citation>
    <scope>NUCLEOTIDE SEQUENCE [LARGE SCALE GENOMIC DNA]</scope>
    <source>
        <strain evidence="6 7">SM41</strain>
    </source>
</reference>
<keyword evidence="2" id="KW-0479">Metal-binding</keyword>
<accession>M5UHN5</accession>
<dbReference type="EMBL" id="ANOH01000095">
    <property type="protein sequence ID" value="EMI57351.1"/>
    <property type="molecule type" value="Genomic_DNA"/>
</dbReference>
<dbReference type="PATRIC" id="fig|1263870.3.peg.1288"/>
<evidence type="ECO:0000256" key="3">
    <source>
        <dbReference type="ARBA" id="ARBA00022801"/>
    </source>
</evidence>
<sequence length="458" mass="50634">MVLILADDMGTGDVHALNPDSKIPTPHLDRLAGEGMTYTDAHTPSSVCTPTRYGLLTGRYCWRTRLKSGVLNGYGAPLMKPDRITIADMLKNAGYQTGIVGKWHLGLGFAKNGKEFDFTQPVSDGAHTHGFESSFIIPASLDFPPYVYIRDGELTQFPSLPQPARGFPEFLRKGERSPDLVMENVLDDIAREAGSYITEQAKTDTPFFLYVPLTGPHKPVIPHPRYRGKTGLGPYGDFVVQVDETVGQIMQSIDDAKVRDNTIVIYTSDNGSFMRCSEDPDFVDHVEDHSVQEYRADHHRANGPYRGTKADIWEAGHRVPFFVRWPDHVPAGEKSAATICLTDVFATLAEIAGTEVDPKAAEDSYSFTATFDGNSLERPPVIHHSVGGMFAIREGKWKLVLGNGSGGREAPRGKRDKRPYKLFDLSTDIAETKNVIDDHPEVADRLEKACMAIRNQGI</sequence>
<keyword evidence="4" id="KW-0106">Calcium</keyword>
<evidence type="ECO:0000256" key="4">
    <source>
        <dbReference type="ARBA" id="ARBA00022837"/>
    </source>
</evidence>
<gene>
    <name evidence="6" type="ORF">RSSM_01192</name>
</gene>
<dbReference type="Gene3D" id="3.30.1120.10">
    <property type="match status" value="1"/>
</dbReference>
<proteinExistence type="inferred from homology"/>
<dbReference type="Gene3D" id="3.40.720.10">
    <property type="entry name" value="Alkaline Phosphatase, subunit A"/>
    <property type="match status" value="1"/>
</dbReference>
<evidence type="ECO:0000256" key="1">
    <source>
        <dbReference type="ARBA" id="ARBA00008779"/>
    </source>
</evidence>
<dbReference type="Pfam" id="PF00884">
    <property type="entry name" value="Sulfatase"/>
    <property type="match status" value="1"/>
</dbReference>
<evidence type="ECO:0000256" key="2">
    <source>
        <dbReference type="ARBA" id="ARBA00022723"/>
    </source>
</evidence>
<protein>
    <submittedName>
        <fullName evidence="6">Arylsulfatase A</fullName>
    </submittedName>
</protein>
<evidence type="ECO:0000313" key="7">
    <source>
        <dbReference type="Proteomes" id="UP000011885"/>
    </source>
</evidence>
<dbReference type="AlphaFoldDB" id="M5UHN5"/>
<dbReference type="SUPFAM" id="SSF53649">
    <property type="entry name" value="Alkaline phosphatase-like"/>
    <property type="match status" value="1"/>
</dbReference>
<comment type="similarity">
    <text evidence="1">Belongs to the sulfatase family.</text>
</comment>
<dbReference type="PROSITE" id="PS00149">
    <property type="entry name" value="SULFATASE_2"/>
    <property type="match status" value="1"/>
</dbReference>
<evidence type="ECO:0000313" key="6">
    <source>
        <dbReference type="EMBL" id="EMI57351.1"/>
    </source>
</evidence>
<dbReference type="PROSITE" id="PS00523">
    <property type="entry name" value="SULFATASE_1"/>
    <property type="match status" value="1"/>
</dbReference>
<keyword evidence="7" id="KW-1185">Reference proteome</keyword>
<dbReference type="InterPro" id="IPR017850">
    <property type="entry name" value="Alkaline_phosphatase_core_sf"/>
</dbReference>
<feature type="domain" description="Sulfatase N-terminal" evidence="5">
    <location>
        <begin position="2"/>
        <end position="353"/>
    </location>
</feature>
<dbReference type="InterPro" id="IPR000917">
    <property type="entry name" value="Sulfatase_N"/>
</dbReference>
<evidence type="ECO:0000259" key="5">
    <source>
        <dbReference type="Pfam" id="PF00884"/>
    </source>
</evidence>
<comment type="caution">
    <text evidence="6">The sequence shown here is derived from an EMBL/GenBank/DDBJ whole genome shotgun (WGS) entry which is preliminary data.</text>
</comment>
<dbReference type="PANTHER" id="PTHR42693:SF53">
    <property type="entry name" value="ENDO-4-O-SULFATASE"/>
    <property type="match status" value="1"/>
</dbReference>